<gene>
    <name evidence="1" type="ORF">L195_g062465</name>
</gene>
<reference evidence="1 2" key="1">
    <citation type="journal article" date="2014" name="Am. J. Bot.">
        <title>Genome assembly and annotation for red clover (Trifolium pratense; Fabaceae).</title>
        <authorList>
            <person name="Istvanek J."/>
            <person name="Jaros M."/>
            <person name="Krenek A."/>
            <person name="Repkova J."/>
        </authorList>
    </citation>
    <scope>NUCLEOTIDE SEQUENCE [LARGE SCALE GENOMIC DNA]</scope>
    <source>
        <strain evidence="2">cv. Tatra</strain>
        <tissue evidence="1">Young leaves</tissue>
    </source>
</reference>
<accession>A0A2K3KFZ7</accession>
<dbReference type="Proteomes" id="UP000236291">
    <property type="component" value="Unassembled WGS sequence"/>
</dbReference>
<protein>
    <submittedName>
        <fullName evidence="1">Uncharacterized protein</fullName>
    </submittedName>
</protein>
<evidence type="ECO:0000313" key="1">
    <source>
        <dbReference type="EMBL" id="PNX65179.1"/>
    </source>
</evidence>
<evidence type="ECO:0000313" key="2">
    <source>
        <dbReference type="Proteomes" id="UP000236291"/>
    </source>
</evidence>
<feature type="non-terminal residue" evidence="1">
    <location>
        <position position="1"/>
    </location>
</feature>
<sequence>DESGYVELAIGGHKMLVAMGSLCGGTHLGWCTYC</sequence>
<organism evidence="1 2">
    <name type="scientific">Trifolium pratense</name>
    <name type="common">Red clover</name>
    <dbReference type="NCBI Taxonomy" id="57577"/>
    <lineage>
        <taxon>Eukaryota</taxon>
        <taxon>Viridiplantae</taxon>
        <taxon>Streptophyta</taxon>
        <taxon>Embryophyta</taxon>
        <taxon>Tracheophyta</taxon>
        <taxon>Spermatophyta</taxon>
        <taxon>Magnoliopsida</taxon>
        <taxon>eudicotyledons</taxon>
        <taxon>Gunneridae</taxon>
        <taxon>Pentapetalae</taxon>
        <taxon>rosids</taxon>
        <taxon>fabids</taxon>
        <taxon>Fabales</taxon>
        <taxon>Fabaceae</taxon>
        <taxon>Papilionoideae</taxon>
        <taxon>50 kb inversion clade</taxon>
        <taxon>NPAAA clade</taxon>
        <taxon>Hologalegina</taxon>
        <taxon>IRL clade</taxon>
        <taxon>Trifolieae</taxon>
        <taxon>Trifolium</taxon>
    </lineage>
</organism>
<proteinExistence type="predicted"/>
<reference evidence="1 2" key="2">
    <citation type="journal article" date="2017" name="Front. Plant Sci.">
        <title>Gene Classification and Mining of Molecular Markers Useful in Red Clover (Trifolium pratense) Breeding.</title>
        <authorList>
            <person name="Istvanek J."/>
            <person name="Dluhosova J."/>
            <person name="Dluhos P."/>
            <person name="Patkova L."/>
            <person name="Nedelnik J."/>
            <person name="Repkova J."/>
        </authorList>
    </citation>
    <scope>NUCLEOTIDE SEQUENCE [LARGE SCALE GENOMIC DNA]</scope>
    <source>
        <strain evidence="2">cv. Tatra</strain>
        <tissue evidence="1">Young leaves</tissue>
    </source>
</reference>
<comment type="caution">
    <text evidence="1">The sequence shown here is derived from an EMBL/GenBank/DDBJ whole genome shotgun (WGS) entry which is preliminary data.</text>
</comment>
<dbReference type="AlphaFoldDB" id="A0A2K3KFZ7"/>
<name>A0A2K3KFZ7_TRIPR</name>
<dbReference type="EMBL" id="ASHM01175966">
    <property type="protein sequence ID" value="PNX65179.1"/>
    <property type="molecule type" value="Genomic_DNA"/>
</dbReference>